<dbReference type="SUPFAM" id="SSF48403">
    <property type="entry name" value="Ankyrin repeat"/>
    <property type="match status" value="4"/>
</dbReference>
<name>A0A9N9UCF5_9HYPO</name>
<feature type="compositionally biased region" description="Acidic residues" evidence="4">
    <location>
        <begin position="1"/>
        <end position="12"/>
    </location>
</feature>
<dbReference type="Pfam" id="PF00023">
    <property type="entry name" value="Ank"/>
    <property type="match status" value="2"/>
</dbReference>
<evidence type="ECO:0000256" key="3">
    <source>
        <dbReference type="PROSITE-ProRule" id="PRU00023"/>
    </source>
</evidence>
<feature type="compositionally biased region" description="Basic and acidic residues" evidence="4">
    <location>
        <begin position="1658"/>
        <end position="1667"/>
    </location>
</feature>
<dbReference type="Proteomes" id="UP000754883">
    <property type="component" value="Unassembled WGS sequence"/>
</dbReference>
<dbReference type="InterPro" id="IPR007111">
    <property type="entry name" value="NACHT_NTPase"/>
</dbReference>
<feature type="repeat" description="ANK" evidence="3">
    <location>
        <begin position="934"/>
        <end position="966"/>
    </location>
</feature>
<dbReference type="PANTHER" id="PTHR24198">
    <property type="entry name" value="ANKYRIN REPEAT AND PROTEIN KINASE DOMAIN-CONTAINING PROTEIN"/>
    <property type="match status" value="1"/>
</dbReference>
<organism evidence="6 7">
    <name type="scientific">Clonostachys byssicola</name>
    <dbReference type="NCBI Taxonomy" id="160290"/>
    <lineage>
        <taxon>Eukaryota</taxon>
        <taxon>Fungi</taxon>
        <taxon>Dikarya</taxon>
        <taxon>Ascomycota</taxon>
        <taxon>Pezizomycotina</taxon>
        <taxon>Sordariomycetes</taxon>
        <taxon>Hypocreomycetidae</taxon>
        <taxon>Hypocreales</taxon>
        <taxon>Bionectriaceae</taxon>
        <taxon>Clonostachys</taxon>
    </lineage>
</organism>
<keyword evidence="1" id="KW-0677">Repeat</keyword>
<dbReference type="SMART" id="SM00248">
    <property type="entry name" value="ANK"/>
    <property type="match status" value="22"/>
</dbReference>
<dbReference type="PROSITE" id="PS50837">
    <property type="entry name" value="NACHT"/>
    <property type="match status" value="1"/>
</dbReference>
<dbReference type="Gene3D" id="1.25.40.20">
    <property type="entry name" value="Ankyrin repeat-containing domain"/>
    <property type="match status" value="8"/>
</dbReference>
<feature type="repeat" description="ANK" evidence="3">
    <location>
        <begin position="593"/>
        <end position="619"/>
    </location>
</feature>
<dbReference type="Pfam" id="PF24883">
    <property type="entry name" value="NPHP3_N"/>
    <property type="match status" value="1"/>
</dbReference>
<keyword evidence="2 3" id="KW-0040">ANK repeat</keyword>
<feature type="domain" description="NACHT" evidence="5">
    <location>
        <begin position="89"/>
        <end position="231"/>
    </location>
</feature>
<protein>
    <recommendedName>
        <fullName evidence="5">NACHT domain-containing protein</fullName>
    </recommendedName>
</protein>
<dbReference type="PROSITE" id="PS50088">
    <property type="entry name" value="ANK_REPEAT"/>
    <property type="match status" value="8"/>
</dbReference>
<dbReference type="PANTHER" id="PTHR24198:SF165">
    <property type="entry name" value="ANKYRIN REPEAT-CONTAINING PROTEIN-RELATED"/>
    <property type="match status" value="1"/>
</dbReference>
<accession>A0A9N9UCF5</accession>
<evidence type="ECO:0000256" key="1">
    <source>
        <dbReference type="ARBA" id="ARBA00022737"/>
    </source>
</evidence>
<comment type="caution">
    <text evidence="6">The sequence shown here is derived from an EMBL/GenBank/DDBJ whole genome shotgun (WGS) entry which is preliminary data.</text>
</comment>
<dbReference type="SUPFAM" id="SSF52540">
    <property type="entry name" value="P-loop containing nucleoside triphosphate hydrolases"/>
    <property type="match status" value="1"/>
</dbReference>
<reference evidence="7" key="1">
    <citation type="submission" date="2019-06" db="EMBL/GenBank/DDBJ databases">
        <authorList>
            <person name="Broberg M."/>
        </authorList>
    </citation>
    <scope>NUCLEOTIDE SEQUENCE [LARGE SCALE GENOMIC DNA]</scope>
</reference>
<feature type="repeat" description="ANK" evidence="3">
    <location>
        <begin position="1215"/>
        <end position="1247"/>
    </location>
</feature>
<sequence length="2055" mass="228097">MQYSPIEDDATDSDVSILSPDDIRDYNPDQILPQPEKTIKKIRAWLKPTPYDVVGGEFRKHLLSHAPGTGDWLTSSATYKEWLESQDHGLLWIRGIPGSGKSVMAARLVDELAKLNPGCPVLYFFFRQIIDANHEPQALLRDWMDQILNYSPPLQSQLLKYVNDRRTTGSISMEDMWRDLRTALSSLPGNVFCIADALDEMDQGNDTFLQALGSLGQFMPAKVKVLITSRPVPSVEGPLRKTSGLHVRLQENLVDLDISNYVDLMLAKSSIPEGDWKVIREAVPGRANGLFLYAKLAMDAFLEPGADIKSVIGQLPVDLNALYTDLLNEHAKRSGVDPRVQHLILQVVTHATRPLRLLQLTDLVMVANPDENARTVKDTKSLIRAACGPLLEILADETVSVIHHSFTEYLKGTTRARDSSGYPVLSIGTTHAQLALACLHYLQSGCLDESEDAEEDNSSNESTQRLQSRLKYPFLEYAAHNWYHHARQSDNAGHSQTEINVQIRNFLSLEGKNRNWLPPSRYELPKVLGSYLHLHVPAETGLISYFREALANDVPASQKYRESALRRAAESGHASIVQALIAAGTEPDADDGAGLKALHHAAEKNHHEVVRVLLEAGVNPLTPKTKSEPWTGCIPRPGTRGDTPLMYACRNGHKETVKVLLEFIEDGEIKDRALGWVSGAGRSQIVTTILQDPGIDINAKSEGTTPLWRACASSNASTIKSLLLAGADPNIPCQPVSDSGSGIYLSAMDRIARPEDPGRDSTQAYVIAAAHKKNPNGEELSSVVSLLKQAGAKFHKRDWQGRTLLHLAVQSPFLTAALLDVGVDANLKDENGETPLHNDDIEVDCMTLLIEKGHADINATRNDGKSVLMLYLSSYKSRAQQQLGKLFGYGPDCDVVDKEGNGPLHVFLNDSSPSLDTIEELLRGGADVNLRNHKGQTPLIYSRYPPSEKVISRLLKAGADINAVDHNGATLLFRSVSSESKYLEMLLSQGASFNTQDFKGRSLFHEYVKCHAWRERTDSFPYLLGQGLDIHAVDNDGNNLLHELALTEDAQSSYHGKEVIRFWEQLVEMGVDSDLKNYAGRTPLHLLCAGQSKMDYTKHKEITLFDFVLPRVKNVDVADNGGVTPLHIAATGSERYSTRLIAAGADPSRPTNEGLTPLHIAARCRASNIVGRLLDALRAKDRVENSAYSSGLDNGSEQPRPVMGVNEPPFGRETRSITPLFYACRSGTPETVRLLLDAGATVDLRQMLDATLQFEEECALWRTPCQPSTCDDVPVKLASQLRRARTYTGGSYFYRLIPEQVPRLDEIWVMIASHLANVSDTMQSAVHECILKASLAGHDYTASILSGVRRKWQSETLDFKMIKMIEDNNNSQKQDQAKALKLSGTVTPGRAEKGQMDYHLSRREYHLVEEMAHLGCLFLPVPGESDENCLSYLVGNGYSSLFEKVAESVAASVLPSGHWHAYGNNTKPGLWFAAKDVSESRVRGSNTEPLIVTAVQRGHPNMVILQLLVERFGVDINELHYDRDLKATNSALHSLAQSTSWWHTQQALPYLIKAGADLNIRNYLGQAPLHIALKESNREVAISLIEAGADVNAADKEDKNCVSYTQEDAELSQLLRARGANTNVTEIFDAIEESNVEALKRILSRNEPGINANSRRVRSSDEDADRPQRKRRKRKPRDYDSEEEKDNVLDDQLFPLYYAGVMPTNRSQDAEKIVKVLLDFNADPFAKFLAKFGVRRSKAYDRTYDTPSIEVSEDFRECTLAHELFLRRHGRYDNFVLLPALDVNHRDCKGRTLLHVACITSRGPDSTIKSEQGDYASLFERLVRLGANLKARDNQGRNVLHHMLHECDSCNFEKSFLCALEACPELVHQADDDGRTPLLEAAIYAADTKETKPFNTLLEAGADCFTVDKNGESCLHKLAENLLTQGLRDHFKDLVKRGVDINGVNSSGETPLFAFSRRPRGFSTKRYFEMKWYGDRYLEKDALPLLLKLGADLTVANNKGQGLLHAAATGDVDRFKELMDAGVDAMMEDEAQRTALDIAAASDNQEVLALFERKS</sequence>
<evidence type="ECO:0000256" key="2">
    <source>
        <dbReference type="ARBA" id="ARBA00023043"/>
    </source>
</evidence>
<dbReference type="OrthoDB" id="21416at2759"/>
<dbReference type="InterPro" id="IPR056884">
    <property type="entry name" value="NPHP3-like_N"/>
</dbReference>
<feature type="region of interest" description="Disordered" evidence="4">
    <location>
        <begin position="1"/>
        <end position="27"/>
    </location>
</feature>
<evidence type="ECO:0000313" key="6">
    <source>
        <dbReference type="EMBL" id="CAG9983012.1"/>
    </source>
</evidence>
<proteinExistence type="predicted"/>
<gene>
    <name evidence="6" type="ORF">CBYS24578_00011285</name>
</gene>
<evidence type="ECO:0000256" key="4">
    <source>
        <dbReference type="SAM" id="MobiDB-lite"/>
    </source>
</evidence>
<feature type="repeat" description="ANK" evidence="3">
    <location>
        <begin position="702"/>
        <end position="734"/>
    </location>
</feature>
<evidence type="ECO:0000259" key="5">
    <source>
        <dbReference type="PROSITE" id="PS50837"/>
    </source>
</evidence>
<feature type="repeat" description="ANK" evidence="3">
    <location>
        <begin position="899"/>
        <end position="933"/>
    </location>
</feature>
<dbReference type="Pfam" id="PF12796">
    <property type="entry name" value="Ank_2"/>
    <property type="match status" value="4"/>
</dbReference>
<dbReference type="PRINTS" id="PR01415">
    <property type="entry name" value="ANKYRIN"/>
</dbReference>
<feature type="repeat" description="ANK" evidence="3">
    <location>
        <begin position="640"/>
        <end position="672"/>
    </location>
</feature>
<dbReference type="InterPro" id="IPR002110">
    <property type="entry name" value="Ankyrin_rpt"/>
</dbReference>
<keyword evidence="7" id="KW-1185">Reference proteome</keyword>
<dbReference type="InterPro" id="IPR027417">
    <property type="entry name" value="P-loop_NTPase"/>
</dbReference>
<dbReference type="EMBL" id="CABFNO020001350">
    <property type="protein sequence ID" value="CAG9983012.1"/>
    <property type="molecule type" value="Genomic_DNA"/>
</dbReference>
<dbReference type="PROSITE" id="PS50297">
    <property type="entry name" value="ANK_REP_REGION"/>
    <property type="match status" value="7"/>
</dbReference>
<evidence type="ECO:0000313" key="7">
    <source>
        <dbReference type="Proteomes" id="UP000754883"/>
    </source>
</evidence>
<dbReference type="InterPro" id="IPR036770">
    <property type="entry name" value="Ankyrin_rpt-contain_sf"/>
</dbReference>
<feature type="repeat" description="ANK" evidence="3">
    <location>
        <begin position="1564"/>
        <end position="1596"/>
    </location>
</feature>
<feature type="region of interest" description="Disordered" evidence="4">
    <location>
        <begin position="1650"/>
        <end position="1685"/>
    </location>
</feature>
<feature type="repeat" description="ANK" evidence="3">
    <location>
        <begin position="560"/>
        <end position="592"/>
    </location>
</feature>
<reference evidence="6 7" key="2">
    <citation type="submission" date="2021-10" db="EMBL/GenBank/DDBJ databases">
        <authorList>
            <person name="Piombo E."/>
        </authorList>
    </citation>
    <scope>NUCLEOTIDE SEQUENCE [LARGE SCALE GENOMIC DNA]</scope>
</reference>
<dbReference type="Gene3D" id="3.40.50.300">
    <property type="entry name" value="P-loop containing nucleotide triphosphate hydrolases"/>
    <property type="match status" value="1"/>
</dbReference>